<name>A0A402BCZ4_9CHLR</name>
<keyword evidence="2" id="KW-1185">Reference proteome</keyword>
<evidence type="ECO:0000313" key="2">
    <source>
        <dbReference type="Proteomes" id="UP000287171"/>
    </source>
</evidence>
<dbReference type="EMBL" id="BIFT01000002">
    <property type="protein sequence ID" value="GCE29268.1"/>
    <property type="molecule type" value="Genomic_DNA"/>
</dbReference>
<accession>A0A402BCZ4</accession>
<dbReference type="AlphaFoldDB" id="A0A402BCZ4"/>
<sequence length="95" mass="10717">MCLAGQISFLSQASIMNFGTEAQTSRTTHLGCLSHDCDTNRSILLPELLTDLKSGQIQWDKDPLSLGRLCFYDMLILHRLSFVSLGCFFLIKFNE</sequence>
<gene>
    <name evidence="1" type="ORF">KDA_47520</name>
</gene>
<reference evidence="2" key="1">
    <citation type="submission" date="2018-12" db="EMBL/GenBank/DDBJ databases">
        <title>Tengunoibacter tsumagoiensis gen. nov., sp. nov., Dictyobacter kobayashii sp. nov., D. alpinus sp. nov., and D. joshuensis sp. nov. and description of Dictyobacteraceae fam. nov. within the order Ktedonobacterales isolated from Tengu-no-mugimeshi.</title>
        <authorList>
            <person name="Wang C.M."/>
            <person name="Zheng Y."/>
            <person name="Sakai Y."/>
            <person name="Toyoda A."/>
            <person name="Minakuchi Y."/>
            <person name="Abe K."/>
            <person name="Yokota A."/>
            <person name="Yabe S."/>
        </authorList>
    </citation>
    <scope>NUCLEOTIDE SEQUENCE [LARGE SCALE GENOMIC DNA]</scope>
    <source>
        <strain evidence="2">Uno16</strain>
    </source>
</reference>
<organism evidence="1 2">
    <name type="scientific">Dictyobacter alpinus</name>
    <dbReference type="NCBI Taxonomy" id="2014873"/>
    <lineage>
        <taxon>Bacteria</taxon>
        <taxon>Bacillati</taxon>
        <taxon>Chloroflexota</taxon>
        <taxon>Ktedonobacteria</taxon>
        <taxon>Ktedonobacterales</taxon>
        <taxon>Dictyobacteraceae</taxon>
        <taxon>Dictyobacter</taxon>
    </lineage>
</organism>
<comment type="caution">
    <text evidence="1">The sequence shown here is derived from an EMBL/GenBank/DDBJ whole genome shotgun (WGS) entry which is preliminary data.</text>
</comment>
<dbReference type="Proteomes" id="UP000287171">
    <property type="component" value="Unassembled WGS sequence"/>
</dbReference>
<proteinExistence type="predicted"/>
<evidence type="ECO:0000313" key="1">
    <source>
        <dbReference type="EMBL" id="GCE29268.1"/>
    </source>
</evidence>
<protein>
    <submittedName>
        <fullName evidence="1">Uncharacterized protein</fullName>
    </submittedName>
</protein>